<dbReference type="InterPro" id="IPR010065">
    <property type="entry name" value="AA_ABC_transptr_permease_3TM"/>
</dbReference>
<feature type="transmembrane region" description="Helical" evidence="10">
    <location>
        <begin position="67"/>
        <end position="87"/>
    </location>
</feature>
<feature type="transmembrane region" description="Helical" evidence="10">
    <location>
        <begin position="99"/>
        <end position="120"/>
    </location>
</feature>
<evidence type="ECO:0000256" key="11">
    <source>
        <dbReference type="SAM" id="MobiDB-lite"/>
    </source>
</evidence>
<evidence type="ECO:0000256" key="7">
    <source>
        <dbReference type="ARBA" id="ARBA00022970"/>
    </source>
</evidence>
<dbReference type="Proteomes" id="UP000553963">
    <property type="component" value="Unassembled WGS sequence"/>
</dbReference>
<dbReference type="Gene3D" id="1.10.3720.10">
    <property type="entry name" value="MetI-like"/>
    <property type="match status" value="1"/>
</dbReference>
<dbReference type="SUPFAM" id="SSF161098">
    <property type="entry name" value="MetI-like"/>
    <property type="match status" value="1"/>
</dbReference>
<dbReference type="PANTHER" id="PTHR30614:SF20">
    <property type="entry name" value="GLUTAMINE TRANSPORT SYSTEM PERMEASE PROTEIN GLNP"/>
    <property type="match status" value="1"/>
</dbReference>
<dbReference type="PROSITE" id="PS50928">
    <property type="entry name" value="ABC_TM1"/>
    <property type="match status" value="1"/>
</dbReference>
<keyword evidence="4 10" id="KW-0813">Transport</keyword>
<evidence type="ECO:0000256" key="6">
    <source>
        <dbReference type="ARBA" id="ARBA00022692"/>
    </source>
</evidence>
<evidence type="ECO:0000313" key="13">
    <source>
        <dbReference type="EMBL" id="MBB3930426.1"/>
    </source>
</evidence>
<evidence type="ECO:0000259" key="12">
    <source>
        <dbReference type="PROSITE" id="PS50928"/>
    </source>
</evidence>
<dbReference type="Pfam" id="PF00528">
    <property type="entry name" value="BPD_transp_1"/>
    <property type="match status" value="1"/>
</dbReference>
<keyword evidence="6 10" id="KW-0812">Transmembrane</keyword>
<proteinExistence type="inferred from homology"/>
<evidence type="ECO:0000256" key="8">
    <source>
        <dbReference type="ARBA" id="ARBA00022989"/>
    </source>
</evidence>
<dbReference type="GO" id="GO:0022857">
    <property type="term" value="F:transmembrane transporter activity"/>
    <property type="evidence" value="ECO:0007669"/>
    <property type="project" value="InterPro"/>
</dbReference>
<dbReference type="EMBL" id="JACIDS010000002">
    <property type="protein sequence ID" value="MBB3930426.1"/>
    <property type="molecule type" value="Genomic_DNA"/>
</dbReference>
<dbReference type="GO" id="GO:0043190">
    <property type="term" value="C:ATP-binding cassette (ABC) transporter complex"/>
    <property type="evidence" value="ECO:0007669"/>
    <property type="project" value="InterPro"/>
</dbReference>
<dbReference type="PANTHER" id="PTHR30614">
    <property type="entry name" value="MEMBRANE COMPONENT OF AMINO ACID ABC TRANSPORTER"/>
    <property type="match status" value="1"/>
</dbReference>
<gene>
    <name evidence="13" type="ORF">GGR25_001465</name>
</gene>
<keyword evidence="7" id="KW-0029">Amino-acid transport</keyword>
<dbReference type="InterPro" id="IPR000515">
    <property type="entry name" value="MetI-like"/>
</dbReference>
<feature type="transmembrane region" description="Helical" evidence="10">
    <location>
        <begin position="255"/>
        <end position="276"/>
    </location>
</feature>
<feature type="domain" description="ABC transmembrane type-1" evidence="12">
    <location>
        <begin position="63"/>
        <end position="273"/>
    </location>
</feature>
<dbReference type="NCBIfam" id="TIGR01726">
    <property type="entry name" value="HEQRo_perm_3TM"/>
    <property type="match status" value="1"/>
</dbReference>
<dbReference type="CDD" id="cd06261">
    <property type="entry name" value="TM_PBP2"/>
    <property type="match status" value="1"/>
</dbReference>
<sequence>MAESRKKSEQPPYDPHLMTPPRKPGREIPYWLLAIALLGVLFLWLIVSNGDYANIFAAVRQGVFVTLWVTAVAFALATALGLLIAMARTSRHRVLREVATFYVEVVRGVPILVLLFYMAFVGAPQLVAAWNFVLAKPIEWGVVPAFAVRDFSMSARAIAALMIGYSAFLAEIFRAGIEAVPKGQVEASLSLGMSRMQTFRLVTLPQATRTVLPPLGNDFVSMIKDSALVSALGVQDLTQLGKVYSSSTFLFFETYNVVAFLYLVMTISLSLLVRGLERRMRKSEER</sequence>
<keyword evidence="9 10" id="KW-0472">Membrane</keyword>
<dbReference type="InterPro" id="IPR043429">
    <property type="entry name" value="ArtM/GltK/GlnP/TcyL/YhdX-like"/>
</dbReference>
<evidence type="ECO:0000256" key="2">
    <source>
        <dbReference type="ARBA" id="ARBA00004429"/>
    </source>
</evidence>
<comment type="similarity">
    <text evidence="3">Belongs to the binding-protein-dependent transport system permease family. HisMQ subfamily.</text>
</comment>
<keyword evidence="5" id="KW-1003">Cell membrane</keyword>
<comment type="caution">
    <text evidence="13">The sequence shown here is derived from an EMBL/GenBank/DDBJ whole genome shotgun (WGS) entry which is preliminary data.</text>
</comment>
<keyword evidence="14" id="KW-1185">Reference proteome</keyword>
<evidence type="ECO:0000256" key="5">
    <source>
        <dbReference type="ARBA" id="ARBA00022475"/>
    </source>
</evidence>
<comment type="function">
    <text evidence="1">Part of the binding-protein-dependent transport system for glutamine; probably responsible for the translocation of the substrate across the membrane.</text>
</comment>
<accession>A0A840APV1</accession>
<keyword evidence="8 10" id="KW-1133">Transmembrane helix</keyword>
<evidence type="ECO:0000256" key="3">
    <source>
        <dbReference type="ARBA" id="ARBA00010072"/>
    </source>
</evidence>
<comment type="subcellular location">
    <subcellularLocation>
        <location evidence="2">Cell inner membrane</location>
        <topology evidence="2">Multi-pass membrane protein</topology>
    </subcellularLocation>
    <subcellularLocation>
        <location evidence="10">Cell membrane</location>
        <topology evidence="10">Multi-pass membrane protein</topology>
    </subcellularLocation>
</comment>
<evidence type="ECO:0000313" key="14">
    <source>
        <dbReference type="Proteomes" id="UP000553963"/>
    </source>
</evidence>
<feature type="region of interest" description="Disordered" evidence="11">
    <location>
        <begin position="1"/>
        <end position="20"/>
    </location>
</feature>
<organism evidence="13 14">
    <name type="scientific">Kaistia hirudinis</name>
    <dbReference type="NCBI Taxonomy" id="1293440"/>
    <lineage>
        <taxon>Bacteria</taxon>
        <taxon>Pseudomonadati</taxon>
        <taxon>Pseudomonadota</taxon>
        <taxon>Alphaproteobacteria</taxon>
        <taxon>Hyphomicrobiales</taxon>
        <taxon>Kaistiaceae</taxon>
        <taxon>Kaistia</taxon>
    </lineage>
</organism>
<evidence type="ECO:0000256" key="10">
    <source>
        <dbReference type="RuleBase" id="RU363032"/>
    </source>
</evidence>
<reference evidence="13 14" key="1">
    <citation type="submission" date="2020-08" db="EMBL/GenBank/DDBJ databases">
        <title>Genomic Encyclopedia of Type Strains, Phase IV (KMG-IV): sequencing the most valuable type-strain genomes for metagenomic binning, comparative biology and taxonomic classification.</title>
        <authorList>
            <person name="Goeker M."/>
        </authorList>
    </citation>
    <scope>NUCLEOTIDE SEQUENCE [LARGE SCALE GENOMIC DNA]</scope>
    <source>
        <strain evidence="13 14">DSM 25966</strain>
    </source>
</reference>
<dbReference type="GO" id="GO:0006865">
    <property type="term" value="P:amino acid transport"/>
    <property type="evidence" value="ECO:0007669"/>
    <property type="project" value="UniProtKB-KW"/>
</dbReference>
<dbReference type="InterPro" id="IPR035906">
    <property type="entry name" value="MetI-like_sf"/>
</dbReference>
<name>A0A840APV1_9HYPH</name>
<protein>
    <submittedName>
        <fullName evidence="13">Polar amino acid transport system permease protein</fullName>
    </submittedName>
</protein>
<evidence type="ECO:0000256" key="1">
    <source>
        <dbReference type="ARBA" id="ARBA00003159"/>
    </source>
</evidence>
<dbReference type="AlphaFoldDB" id="A0A840APV1"/>
<evidence type="ECO:0000256" key="9">
    <source>
        <dbReference type="ARBA" id="ARBA00023136"/>
    </source>
</evidence>
<feature type="transmembrane region" description="Helical" evidence="10">
    <location>
        <begin position="28"/>
        <end position="47"/>
    </location>
</feature>
<evidence type="ECO:0000256" key="4">
    <source>
        <dbReference type="ARBA" id="ARBA00022448"/>
    </source>
</evidence>